<name>A0ABU5GWK2_9BACT</name>
<dbReference type="Proteomes" id="UP001291309">
    <property type="component" value="Unassembled WGS sequence"/>
</dbReference>
<reference evidence="1 2" key="1">
    <citation type="submission" date="2023-12" db="EMBL/GenBank/DDBJ databases">
        <title>the genome sequence of Hyalangium sp. s54d21.</title>
        <authorList>
            <person name="Zhang X."/>
        </authorList>
    </citation>
    <scope>NUCLEOTIDE SEQUENCE [LARGE SCALE GENOMIC DNA]</scope>
    <source>
        <strain evidence="2">s54d21</strain>
    </source>
</reference>
<comment type="caution">
    <text evidence="1">The sequence shown here is derived from an EMBL/GenBank/DDBJ whole genome shotgun (WGS) entry which is preliminary data.</text>
</comment>
<dbReference type="NCBIfam" id="TIGR02265">
    <property type="entry name" value="Mxa_TIGR02265"/>
    <property type="match status" value="1"/>
</dbReference>
<evidence type="ECO:0000313" key="1">
    <source>
        <dbReference type="EMBL" id="MDY7225570.1"/>
    </source>
</evidence>
<gene>
    <name evidence="1" type="ORF">SYV04_04215</name>
</gene>
<dbReference type="Pfam" id="PF09536">
    <property type="entry name" value="DUF2378"/>
    <property type="match status" value="1"/>
</dbReference>
<dbReference type="RefSeq" id="WP_321544277.1">
    <property type="nucleotide sequence ID" value="NZ_JAXIVS010000001.1"/>
</dbReference>
<dbReference type="EMBL" id="JAXIVS010000001">
    <property type="protein sequence ID" value="MDY7225570.1"/>
    <property type="molecule type" value="Genomic_DNA"/>
</dbReference>
<dbReference type="InterPro" id="IPR011751">
    <property type="entry name" value="Mxa_paralog_2265"/>
</dbReference>
<evidence type="ECO:0000313" key="2">
    <source>
        <dbReference type="Proteomes" id="UP001291309"/>
    </source>
</evidence>
<protein>
    <submittedName>
        <fullName evidence="1">DUF2378 family protein</fullName>
    </submittedName>
</protein>
<proteinExistence type="predicted"/>
<organism evidence="1 2">
    <name type="scientific">Hyalangium rubrum</name>
    <dbReference type="NCBI Taxonomy" id="3103134"/>
    <lineage>
        <taxon>Bacteria</taxon>
        <taxon>Pseudomonadati</taxon>
        <taxon>Myxococcota</taxon>
        <taxon>Myxococcia</taxon>
        <taxon>Myxococcales</taxon>
        <taxon>Cystobacterineae</taxon>
        <taxon>Archangiaceae</taxon>
        <taxon>Hyalangium</taxon>
    </lineage>
</organism>
<keyword evidence="2" id="KW-1185">Reference proteome</keyword>
<accession>A0ABU5GWK2</accession>
<sequence>MAASPQNEPVVFSQMLEALIVYAMQGRLNDAALRRIEAAGIDLSQSLMVAYPLTVWYDVVLACSELLFPDQPQTEALYAIGKKIAHGYAHTNMGKALFANLRVQGWQRAVGNLARALRTGGNFLAAHANELPGGGFEVSVEILPEFHAALGGHPGVDSNFMRGFLDASAELIRGAQSPTFTLTGVDRQARRATYLVRESA</sequence>